<dbReference type="Proteomes" id="UP000784294">
    <property type="component" value="Unassembled WGS sequence"/>
</dbReference>
<accession>A0A3S5CL81</accession>
<keyword evidence="3" id="KW-1185">Reference proteome</keyword>
<comment type="caution">
    <text evidence="2">The sequence shown here is derived from an EMBL/GenBank/DDBJ whole genome shotgun (WGS) entry which is preliminary data.</text>
</comment>
<dbReference type="AlphaFoldDB" id="A0A3S5CL81"/>
<dbReference type="EMBL" id="CAAALY010033465">
    <property type="protein sequence ID" value="VEL17623.1"/>
    <property type="molecule type" value="Genomic_DNA"/>
</dbReference>
<evidence type="ECO:0000256" key="1">
    <source>
        <dbReference type="SAM" id="MobiDB-lite"/>
    </source>
</evidence>
<reference evidence="2" key="1">
    <citation type="submission" date="2018-11" db="EMBL/GenBank/DDBJ databases">
        <authorList>
            <consortium name="Pathogen Informatics"/>
        </authorList>
    </citation>
    <scope>NUCLEOTIDE SEQUENCE</scope>
</reference>
<name>A0A3S5CL81_9PLAT</name>
<organism evidence="2 3">
    <name type="scientific">Protopolystoma xenopodis</name>
    <dbReference type="NCBI Taxonomy" id="117903"/>
    <lineage>
        <taxon>Eukaryota</taxon>
        <taxon>Metazoa</taxon>
        <taxon>Spiralia</taxon>
        <taxon>Lophotrochozoa</taxon>
        <taxon>Platyhelminthes</taxon>
        <taxon>Monogenea</taxon>
        <taxon>Polyopisthocotylea</taxon>
        <taxon>Polystomatidea</taxon>
        <taxon>Polystomatidae</taxon>
        <taxon>Protopolystoma</taxon>
    </lineage>
</organism>
<feature type="compositionally biased region" description="Basic and acidic residues" evidence="1">
    <location>
        <begin position="34"/>
        <end position="47"/>
    </location>
</feature>
<sequence>MLPHSLGEGNFPLDLPIDTLLGPIHPSTTSLSSNEEKNQISSNRDQRDILHKTIALNRLKTPSNSLASANSEPISSYFNNATHISEHSGHSLVSRPEFGIDSEVLVSQEPIAFPPTPPPRQLPPLGAVPRSTETRFFSSVRKSKDRALDLPQESFTKYMGNLPFLVLR</sequence>
<evidence type="ECO:0000313" key="2">
    <source>
        <dbReference type="EMBL" id="VEL17623.1"/>
    </source>
</evidence>
<feature type="region of interest" description="Disordered" evidence="1">
    <location>
        <begin position="26"/>
        <end position="47"/>
    </location>
</feature>
<gene>
    <name evidence="2" type="ORF">PXEA_LOCUS11063</name>
</gene>
<protein>
    <submittedName>
        <fullName evidence="2">Uncharacterized protein</fullName>
    </submittedName>
</protein>
<proteinExistence type="predicted"/>
<evidence type="ECO:0000313" key="3">
    <source>
        <dbReference type="Proteomes" id="UP000784294"/>
    </source>
</evidence>